<organism evidence="2 3">
    <name type="scientific">Striga asiatica</name>
    <name type="common">Asiatic witchweed</name>
    <name type="synonym">Buchnera asiatica</name>
    <dbReference type="NCBI Taxonomy" id="4170"/>
    <lineage>
        <taxon>Eukaryota</taxon>
        <taxon>Viridiplantae</taxon>
        <taxon>Streptophyta</taxon>
        <taxon>Embryophyta</taxon>
        <taxon>Tracheophyta</taxon>
        <taxon>Spermatophyta</taxon>
        <taxon>Magnoliopsida</taxon>
        <taxon>eudicotyledons</taxon>
        <taxon>Gunneridae</taxon>
        <taxon>Pentapetalae</taxon>
        <taxon>asterids</taxon>
        <taxon>lamiids</taxon>
        <taxon>Lamiales</taxon>
        <taxon>Orobanchaceae</taxon>
        <taxon>Buchnereae</taxon>
        <taxon>Striga</taxon>
    </lineage>
</organism>
<feature type="region of interest" description="Disordered" evidence="1">
    <location>
        <begin position="48"/>
        <end position="72"/>
    </location>
</feature>
<protein>
    <submittedName>
        <fullName evidence="2">2-oxoglutarate (2OG) and Fe(II)-dependent oxygenase superfamily protein</fullName>
    </submittedName>
</protein>
<accession>A0A5A7PL82</accession>
<evidence type="ECO:0000313" key="2">
    <source>
        <dbReference type="EMBL" id="GER33077.1"/>
    </source>
</evidence>
<dbReference type="AlphaFoldDB" id="A0A5A7PL82"/>
<name>A0A5A7PL82_STRAF</name>
<evidence type="ECO:0000256" key="1">
    <source>
        <dbReference type="SAM" id="MobiDB-lite"/>
    </source>
</evidence>
<proteinExistence type="predicted"/>
<dbReference type="Proteomes" id="UP000325081">
    <property type="component" value="Unassembled WGS sequence"/>
</dbReference>
<evidence type="ECO:0000313" key="3">
    <source>
        <dbReference type="Proteomes" id="UP000325081"/>
    </source>
</evidence>
<keyword evidence="3" id="KW-1185">Reference proteome</keyword>
<sequence length="172" mass="18497">MELTKFASIFITKLFTQETEATGSSTGCRLSTSGCSSQIRKFGLTKTSRGHAISHPPQSHPPPIRHLSNRGEGPRFSPPGRLWFPAGTTTCISPVREFPKIPSLASSSLQRSSKLGSGRSISPSPLLNFRLSLFSNGARMMTAAISSSGCKSTAIRGRECLKICSLKQLELS</sequence>
<gene>
    <name evidence="2" type="ORF">STAS_09184</name>
</gene>
<comment type="caution">
    <text evidence="2">The sequence shown here is derived from an EMBL/GenBank/DDBJ whole genome shotgun (WGS) entry which is preliminary data.</text>
</comment>
<reference evidence="3" key="1">
    <citation type="journal article" date="2019" name="Curr. Biol.">
        <title>Genome Sequence of Striga asiatica Provides Insight into the Evolution of Plant Parasitism.</title>
        <authorList>
            <person name="Yoshida S."/>
            <person name="Kim S."/>
            <person name="Wafula E.K."/>
            <person name="Tanskanen J."/>
            <person name="Kim Y.M."/>
            <person name="Honaas L."/>
            <person name="Yang Z."/>
            <person name="Spallek T."/>
            <person name="Conn C.E."/>
            <person name="Ichihashi Y."/>
            <person name="Cheong K."/>
            <person name="Cui S."/>
            <person name="Der J.P."/>
            <person name="Gundlach H."/>
            <person name="Jiao Y."/>
            <person name="Hori C."/>
            <person name="Ishida J.K."/>
            <person name="Kasahara H."/>
            <person name="Kiba T."/>
            <person name="Kim M.S."/>
            <person name="Koo N."/>
            <person name="Laohavisit A."/>
            <person name="Lee Y.H."/>
            <person name="Lumba S."/>
            <person name="McCourt P."/>
            <person name="Mortimer J.C."/>
            <person name="Mutuku J.M."/>
            <person name="Nomura T."/>
            <person name="Sasaki-Sekimoto Y."/>
            <person name="Seto Y."/>
            <person name="Wang Y."/>
            <person name="Wakatake T."/>
            <person name="Sakakibara H."/>
            <person name="Demura T."/>
            <person name="Yamaguchi S."/>
            <person name="Yoneyama K."/>
            <person name="Manabe R.I."/>
            <person name="Nelson D.C."/>
            <person name="Schulman A.H."/>
            <person name="Timko M.P."/>
            <person name="dePamphilis C.W."/>
            <person name="Choi D."/>
            <person name="Shirasu K."/>
        </authorList>
    </citation>
    <scope>NUCLEOTIDE SEQUENCE [LARGE SCALE GENOMIC DNA]</scope>
    <source>
        <strain evidence="3">cv. UVA1</strain>
    </source>
</reference>
<dbReference type="EMBL" id="BKCP01004661">
    <property type="protein sequence ID" value="GER33077.1"/>
    <property type="molecule type" value="Genomic_DNA"/>
</dbReference>